<dbReference type="Pfam" id="PF13372">
    <property type="entry name" value="Alginate_exp"/>
    <property type="match status" value="1"/>
</dbReference>
<dbReference type="EMBL" id="FNOY01000004">
    <property type="protein sequence ID" value="SDX61779.1"/>
    <property type="molecule type" value="Genomic_DNA"/>
</dbReference>
<dbReference type="InterPro" id="IPR025388">
    <property type="entry name" value="Alginate_export_dom"/>
</dbReference>
<reference evidence="3 4" key="1">
    <citation type="submission" date="2016-10" db="EMBL/GenBank/DDBJ databases">
        <authorList>
            <person name="de Groot N.N."/>
        </authorList>
    </citation>
    <scope>NUCLEOTIDE SEQUENCE [LARGE SCALE GENOMIC DNA]</scope>
    <source>
        <strain evidence="3 4">Nm1</strain>
    </source>
</reference>
<evidence type="ECO:0000256" key="1">
    <source>
        <dbReference type="SAM" id="SignalP"/>
    </source>
</evidence>
<evidence type="ECO:0000313" key="4">
    <source>
        <dbReference type="Proteomes" id="UP000198640"/>
    </source>
</evidence>
<gene>
    <name evidence="3" type="ORF">SAMN05421881_100460</name>
</gene>
<keyword evidence="1" id="KW-0732">Signal</keyword>
<accession>A0A1H3D7W9</accession>
<name>A0A1H3D7W9_9PROT</name>
<organism evidence="3 4">
    <name type="scientific">Nitrosomonas halophila</name>
    <dbReference type="NCBI Taxonomy" id="44576"/>
    <lineage>
        <taxon>Bacteria</taxon>
        <taxon>Pseudomonadati</taxon>
        <taxon>Pseudomonadota</taxon>
        <taxon>Betaproteobacteria</taxon>
        <taxon>Nitrosomonadales</taxon>
        <taxon>Nitrosomonadaceae</taxon>
        <taxon>Nitrosomonas</taxon>
    </lineage>
</organism>
<evidence type="ECO:0000313" key="3">
    <source>
        <dbReference type="EMBL" id="SDX61779.1"/>
    </source>
</evidence>
<keyword evidence="4" id="KW-1185">Reference proteome</keyword>
<feature type="chain" id="PRO_5011656176" evidence="1">
    <location>
        <begin position="40"/>
        <end position="616"/>
    </location>
</feature>
<feature type="domain" description="Alginate export" evidence="2">
    <location>
        <begin position="223"/>
        <end position="602"/>
    </location>
</feature>
<protein>
    <submittedName>
        <fullName evidence="3">Alginate export</fullName>
    </submittedName>
</protein>
<proteinExistence type="predicted"/>
<dbReference type="STRING" id="44576.SAMN05421881_100460"/>
<dbReference type="AlphaFoldDB" id="A0A1H3D7W9"/>
<sequence length="616" mass="70392">MTLSVPARARRPSSRYPMLKNIACSVLLPLLLASGCVHLPDTQIADSNSGEKPGFPARRAVVQEQVATDSKPLAPEQERSTLLEWLHMLERHDVVADAAPVDMEESISAAESLDAVPVSAEAEQLLPPEKVQQRLLQLDEGERERRELEELSPAERTKRLLGVEEIEPVAAVSAKEAKEAEGAERVKRLIGIYARSLGIYDEILDKVQIGPGYFARQANLPRWLTIGGEHRTRFEHMNGQFRRGLRAVDQQLALRTRLFFSIKDILDPFRLTVELQDSRAYLTHADSNVGTTHIDKTEIQQLHLDLIFKDFFGTGLPSEIRVGRVNMDLGRGRWIARNNFRNTTNAFDGLYWKLGQPGGFQSNTFAVWPVDKFERALNPFLDDNENFLWGSYVTLPSLDAVPWLRTELSYHGHSNPGPYRDFTMLGYRFFKRGGVKEWEFEIESDYQFGKIGELANFAHFHHGELGYTFDYPWKPQFLMRFDYASPGFDILYGRRSFELTPTGILGPFQRNNLISSGYRLLVQPSNRYWIFFQHRANWLADPTAPWVGTGLRDPSGQSGSFLGHTLEIRTRLQVLDNLFLQAGYMHFAFGSFARNAPESPVDRNMNYAYFWTEFMF</sequence>
<feature type="signal peptide" evidence="1">
    <location>
        <begin position="1"/>
        <end position="39"/>
    </location>
</feature>
<dbReference type="Proteomes" id="UP000198640">
    <property type="component" value="Unassembled WGS sequence"/>
</dbReference>
<evidence type="ECO:0000259" key="2">
    <source>
        <dbReference type="Pfam" id="PF13372"/>
    </source>
</evidence>
<dbReference type="OrthoDB" id="9789168at2"/>